<comment type="subcellular location">
    <subcellularLocation>
        <location evidence="2">Nucleus</location>
    </subcellularLocation>
</comment>
<organism evidence="5 6">
    <name type="scientific">Dispira parvispora</name>
    <dbReference type="NCBI Taxonomy" id="1520584"/>
    <lineage>
        <taxon>Eukaryota</taxon>
        <taxon>Fungi</taxon>
        <taxon>Fungi incertae sedis</taxon>
        <taxon>Zoopagomycota</taxon>
        <taxon>Kickxellomycotina</taxon>
        <taxon>Dimargaritomycetes</taxon>
        <taxon>Dimargaritales</taxon>
        <taxon>Dimargaritaceae</taxon>
        <taxon>Dispira</taxon>
    </lineage>
</organism>
<name>A0A9W8ASQ9_9FUNG</name>
<dbReference type="Proteomes" id="UP001150925">
    <property type="component" value="Unassembled WGS sequence"/>
</dbReference>
<dbReference type="SMART" id="SM00339">
    <property type="entry name" value="FH"/>
    <property type="match status" value="1"/>
</dbReference>
<feature type="region of interest" description="Disordered" evidence="3">
    <location>
        <begin position="188"/>
        <end position="212"/>
    </location>
</feature>
<evidence type="ECO:0000313" key="5">
    <source>
        <dbReference type="EMBL" id="KAJ1966293.1"/>
    </source>
</evidence>
<evidence type="ECO:0000256" key="1">
    <source>
        <dbReference type="ARBA" id="ARBA00023125"/>
    </source>
</evidence>
<proteinExistence type="predicted"/>
<dbReference type="OrthoDB" id="5954824at2759"/>
<feature type="compositionally biased region" description="Polar residues" evidence="3">
    <location>
        <begin position="128"/>
        <end position="142"/>
    </location>
</feature>
<dbReference type="PANTHER" id="PTHR11829">
    <property type="entry name" value="FORKHEAD BOX PROTEIN"/>
    <property type="match status" value="1"/>
</dbReference>
<dbReference type="Gene3D" id="1.10.10.10">
    <property type="entry name" value="Winged helix-like DNA-binding domain superfamily/Winged helix DNA-binding domain"/>
    <property type="match status" value="1"/>
</dbReference>
<dbReference type="InterPro" id="IPR050211">
    <property type="entry name" value="FOX_domain-containing"/>
</dbReference>
<feature type="compositionally biased region" description="Polar residues" evidence="3">
    <location>
        <begin position="69"/>
        <end position="89"/>
    </location>
</feature>
<evidence type="ECO:0000256" key="3">
    <source>
        <dbReference type="SAM" id="MobiDB-lite"/>
    </source>
</evidence>
<dbReference type="PANTHER" id="PTHR11829:SF343">
    <property type="entry name" value="FORK-HEAD DOMAIN-CONTAINING PROTEIN"/>
    <property type="match status" value="1"/>
</dbReference>
<keyword evidence="2" id="KW-0539">Nucleus</keyword>
<dbReference type="GO" id="GO:0000981">
    <property type="term" value="F:DNA-binding transcription factor activity, RNA polymerase II-specific"/>
    <property type="evidence" value="ECO:0007669"/>
    <property type="project" value="TreeGrafter"/>
</dbReference>
<feature type="compositionally biased region" description="Polar residues" evidence="3">
    <location>
        <begin position="494"/>
        <end position="524"/>
    </location>
</feature>
<feature type="domain" description="Fork-head" evidence="4">
    <location>
        <begin position="276"/>
        <end position="374"/>
    </location>
</feature>
<gene>
    <name evidence="5" type="ORF">IWQ62_002465</name>
</gene>
<comment type="caution">
    <text evidence="5">The sequence shown here is derived from an EMBL/GenBank/DDBJ whole genome shotgun (WGS) entry which is preliminary data.</text>
</comment>
<dbReference type="GO" id="GO:0005634">
    <property type="term" value="C:nucleus"/>
    <property type="evidence" value="ECO:0007669"/>
    <property type="project" value="UniProtKB-SubCell"/>
</dbReference>
<feature type="region of interest" description="Disordered" evidence="3">
    <location>
        <begin position="553"/>
        <end position="593"/>
    </location>
</feature>
<feature type="compositionally biased region" description="Low complexity" evidence="3">
    <location>
        <begin position="572"/>
        <end position="585"/>
    </location>
</feature>
<feature type="compositionally biased region" description="Polar residues" evidence="3">
    <location>
        <begin position="456"/>
        <end position="484"/>
    </location>
</feature>
<feature type="region of interest" description="Disordered" evidence="3">
    <location>
        <begin position="1"/>
        <end position="167"/>
    </location>
</feature>
<feature type="DNA-binding region" description="Fork-head" evidence="2">
    <location>
        <begin position="276"/>
        <end position="374"/>
    </location>
</feature>
<feature type="compositionally biased region" description="Polar residues" evidence="3">
    <location>
        <begin position="553"/>
        <end position="563"/>
    </location>
</feature>
<evidence type="ECO:0000259" key="4">
    <source>
        <dbReference type="PROSITE" id="PS50039"/>
    </source>
</evidence>
<dbReference type="EMBL" id="JANBPY010000525">
    <property type="protein sequence ID" value="KAJ1966293.1"/>
    <property type="molecule type" value="Genomic_DNA"/>
</dbReference>
<keyword evidence="6" id="KW-1185">Reference proteome</keyword>
<keyword evidence="1 2" id="KW-0238">DNA-binding</keyword>
<sequence length="593" mass="64740">MSPMDTVPLHSTSRGADEPLGSTPLSQYSLHPSSQRGVDQPLRIHTPGQAFPTLRPLSIDSHRGIGSASPGTSPSHARASSSMTPSRRSATPYDRPLYPHMQRQQDSLPHLPSLTGIPLVPRRDSHRSSSVTPSCLPSTEALSRSIHPAHSTPSTPQRYPNTPPPRHQSRYHLSAIQPHVQRAHSYTTYPSSYAGDHTSSQQRVSPTPLSRGTFYMSSTPVYEPYPRPRMLAKASYPTSSYHYHHTSPPTLPPLFHPASTMEFPKELRKPVRRRRRPPVAYAVLIAEAILTSPNQRLTLREVYKWVVTNYPYLCHTQDKGWQNTIRHNLSLNKFFVKVPRAEIDGGSPEPSGSTPSSSTATALSRAKGCYWTVDKAQLDTPTKVGLQRLRGTHALAATQMASSSADLPESPTPTGGSSPRGEVSSPELGVTNKRDSPVSPSLDLLPSFLDLPLTQTNSSSRKLSLPPLTSKNLQDSTNTSQRCFTTPRVLFSQAYPTPTSPLRSKSVENVPTHSGPSQTLRRNRSLTATTLPTDDNHNRVPGFSLLVTSVTASESSTRNSSAHTVGGDDHSVPSTSSSDETSPSVLRIHNILN</sequence>
<dbReference type="AlphaFoldDB" id="A0A9W8ASQ9"/>
<protein>
    <recommendedName>
        <fullName evidence="4">Fork-head domain-containing protein</fullName>
    </recommendedName>
</protein>
<dbReference type="PRINTS" id="PR00053">
    <property type="entry name" value="FORKHEAD"/>
</dbReference>
<reference evidence="5" key="1">
    <citation type="submission" date="2022-07" db="EMBL/GenBank/DDBJ databases">
        <title>Phylogenomic reconstructions and comparative analyses of Kickxellomycotina fungi.</title>
        <authorList>
            <person name="Reynolds N.K."/>
            <person name="Stajich J.E."/>
            <person name="Barry K."/>
            <person name="Grigoriev I.V."/>
            <person name="Crous P."/>
            <person name="Smith M.E."/>
        </authorList>
    </citation>
    <scope>NUCLEOTIDE SEQUENCE</scope>
    <source>
        <strain evidence="5">RSA 1196</strain>
    </source>
</reference>
<dbReference type="GO" id="GO:0000978">
    <property type="term" value="F:RNA polymerase II cis-regulatory region sequence-specific DNA binding"/>
    <property type="evidence" value="ECO:0007669"/>
    <property type="project" value="TreeGrafter"/>
</dbReference>
<feature type="region of interest" description="Disordered" evidence="3">
    <location>
        <begin position="398"/>
        <end position="441"/>
    </location>
</feature>
<dbReference type="InterPro" id="IPR036388">
    <property type="entry name" value="WH-like_DNA-bd_sf"/>
</dbReference>
<feature type="region of interest" description="Disordered" evidence="3">
    <location>
        <begin position="456"/>
        <end position="524"/>
    </location>
</feature>
<evidence type="ECO:0000313" key="6">
    <source>
        <dbReference type="Proteomes" id="UP001150925"/>
    </source>
</evidence>
<dbReference type="CDD" id="cd00059">
    <property type="entry name" value="FH_FOX"/>
    <property type="match status" value="1"/>
</dbReference>
<dbReference type="InterPro" id="IPR036390">
    <property type="entry name" value="WH_DNA-bd_sf"/>
</dbReference>
<dbReference type="PROSITE" id="PS50039">
    <property type="entry name" value="FORK_HEAD_3"/>
    <property type="match status" value="1"/>
</dbReference>
<feature type="compositionally biased region" description="Polar residues" evidence="3">
    <location>
        <begin position="23"/>
        <end position="37"/>
    </location>
</feature>
<accession>A0A9W8ASQ9</accession>
<feature type="compositionally biased region" description="Polar residues" evidence="3">
    <location>
        <begin position="151"/>
        <end position="160"/>
    </location>
</feature>
<dbReference type="Pfam" id="PF00250">
    <property type="entry name" value="Forkhead"/>
    <property type="match status" value="1"/>
</dbReference>
<dbReference type="SUPFAM" id="SSF46785">
    <property type="entry name" value="Winged helix' DNA-binding domain"/>
    <property type="match status" value="1"/>
</dbReference>
<evidence type="ECO:0000256" key="2">
    <source>
        <dbReference type="PROSITE-ProRule" id="PRU00089"/>
    </source>
</evidence>
<dbReference type="InterPro" id="IPR001766">
    <property type="entry name" value="Fork_head_dom"/>
</dbReference>